<dbReference type="Pfam" id="PF19313">
    <property type="entry name" value="DUF5916"/>
    <property type="match status" value="1"/>
</dbReference>
<dbReference type="SUPFAM" id="SSF49344">
    <property type="entry name" value="CBD9-like"/>
    <property type="match status" value="1"/>
</dbReference>
<proteinExistence type="predicted"/>
<organism evidence="3 4">
    <name type="scientific">Chitinimonas taiwanensis DSM 18899</name>
    <dbReference type="NCBI Taxonomy" id="1121279"/>
    <lineage>
        <taxon>Bacteria</taxon>
        <taxon>Pseudomonadati</taxon>
        <taxon>Pseudomonadota</taxon>
        <taxon>Betaproteobacteria</taxon>
        <taxon>Neisseriales</taxon>
        <taxon>Chitinibacteraceae</taxon>
        <taxon>Chitinimonas</taxon>
    </lineage>
</organism>
<evidence type="ECO:0000313" key="4">
    <source>
        <dbReference type="Proteomes" id="UP000186513"/>
    </source>
</evidence>
<protein>
    <recommendedName>
        <fullName evidence="2">DUF5916 domain-containing protein</fullName>
    </recommendedName>
</protein>
<evidence type="ECO:0000256" key="1">
    <source>
        <dbReference type="SAM" id="SignalP"/>
    </source>
</evidence>
<evidence type="ECO:0000313" key="3">
    <source>
        <dbReference type="EMBL" id="SFZ74012.1"/>
    </source>
</evidence>
<dbReference type="STRING" id="1121279.SAMN02745887_01083"/>
<dbReference type="RefSeq" id="WP_072427598.1">
    <property type="nucleotide sequence ID" value="NZ_FPKR01000003.1"/>
</dbReference>
<sequence length="737" mass="82428">MHKFALLLSGVFALPAAAEMRAHALPGPGQIQLDGRLDEAAWAQAPRHAEFFEHTPNDGRPAAQPTAMRIAYDAQYLYVGLEATDPEPGAIREPFARRDKVLGDQDFFVFYLDTAGDGKAAQFFRVNPRGAVGDGMFTDTGGEDFSPDYDFEAVASRTPAGWSAELRIPFSALSYNAGMKAWRVMLLRSLTRGDRYRLTSGPAPRNTNCFLCYSSPLQALSPPAPAANWTFTPQWLASHAERTRPDGSRTVRKDSELSLDVKVRPRSDWVLDLTVNPDFSQVELDAPALAGNSRFAVFLPEKRPFFLEGADLLQSPFPDEGTLQAVHSRSITDPAWGSRATWRGEQADVTVLTARDNGGGVAVLPGAYGNDFASQDYKSQATVARASLRDGRWQYGGLLTDRTLAKGRGYNRLVGAESSWQADEHTRLRSQLLWSETTAIANAEQRLERGAARQGHALYLDGSRQWQDWDLFARFKDIGADFRADNGFITQTGIRSLQTELTRKFGHEASWRETNPYFNTEYVQDRAGRVVSQKLTPGLFLAGPYDSFFNLEWHGKERSRLAADAPLLKRDYVHLYADGAPGQLLNRLTTTLELGDQIDYGTGRLGRGGFASVFARMRLHPRLELEQKLDRVWVDGGTAQRTRAFSELAYQWNSIWHFSARDTARLIWQRAHSERKLDGEGQPVAERERRNTWSLVYAHRRGLGRALYVGATLADAREGEAARDERRELFVKASWAL</sequence>
<name>A0A1K2HB23_9NEIS</name>
<dbReference type="Gene3D" id="2.60.40.1190">
    <property type="match status" value="1"/>
</dbReference>
<dbReference type="OrthoDB" id="9786766at2"/>
<evidence type="ECO:0000259" key="2">
    <source>
        <dbReference type="Pfam" id="PF19313"/>
    </source>
</evidence>
<keyword evidence="4" id="KW-1185">Reference proteome</keyword>
<dbReference type="Proteomes" id="UP000186513">
    <property type="component" value="Unassembled WGS sequence"/>
</dbReference>
<gene>
    <name evidence="3" type="ORF">SAMN02745887_01083</name>
</gene>
<dbReference type="CDD" id="cd09618">
    <property type="entry name" value="CBM9_like_2"/>
    <property type="match status" value="1"/>
</dbReference>
<feature type="signal peptide" evidence="1">
    <location>
        <begin position="1"/>
        <end position="18"/>
    </location>
</feature>
<feature type="chain" id="PRO_5012340219" description="DUF5916 domain-containing protein" evidence="1">
    <location>
        <begin position="19"/>
        <end position="737"/>
    </location>
</feature>
<dbReference type="AlphaFoldDB" id="A0A1K2HB23"/>
<keyword evidence="1" id="KW-0732">Signal</keyword>
<dbReference type="InterPro" id="IPR045670">
    <property type="entry name" value="DUF5916"/>
</dbReference>
<feature type="domain" description="DUF5916" evidence="2">
    <location>
        <begin position="251"/>
        <end position="314"/>
    </location>
</feature>
<reference evidence="3 4" key="1">
    <citation type="submission" date="2016-11" db="EMBL/GenBank/DDBJ databases">
        <authorList>
            <person name="Jaros S."/>
            <person name="Januszkiewicz K."/>
            <person name="Wedrychowicz H."/>
        </authorList>
    </citation>
    <scope>NUCLEOTIDE SEQUENCE [LARGE SCALE GENOMIC DNA]</scope>
    <source>
        <strain evidence="3 4">DSM 18899</strain>
    </source>
</reference>
<accession>A0A1K2HB23</accession>
<dbReference type="EMBL" id="FPKR01000003">
    <property type="protein sequence ID" value="SFZ74012.1"/>
    <property type="molecule type" value="Genomic_DNA"/>
</dbReference>